<accession>A0A7J6VFC2</accession>
<dbReference type="GO" id="GO:0035529">
    <property type="term" value="F:NADH pyrophosphatase activity"/>
    <property type="evidence" value="ECO:0007669"/>
    <property type="project" value="TreeGrafter"/>
</dbReference>
<gene>
    <name evidence="5" type="ORF">FRX31_026586</name>
</gene>
<evidence type="ECO:0000259" key="4">
    <source>
        <dbReference type="PROSITE" id="PS51462"/>
    </source>
</evidence>
<dbReference type="OrthoDB" id="447842at2759"/>
<comment type="similarity">
    <text evidence="1">Belongs to the Nudix hydrolase family.</text>
</comment>
<organism evidence="5 6">
    <name type="scientific">Thalictrum thalictroides</name>
    <name type="common">Rue-anemone</name>
    <name type="synonym">Anemone thalictroides</name>
    <dbReference type="NCBI Taxonomy" id="46969"/>
    <lineage>
        <taxon>Eukaryota</taxon>
        <taxon>Viridiplantae</taxon>
        <taxon>Streptophyta</taxon>
        <taxon>Embryophyta</taxon>
        <taxon>Tracheophyta</taxon>
        <taxon>Spermatophyta</taxon>
        <taxon>Magnoliopsida</taxon>
        <taxon>Ranunculales</taxon>
        <taxon>Ranunculaceae</taxon>
        <taxon>Thalictroideae</taxon>
        <taxon>Thalictrum</taxon>
    </lineage>
</organism>
<name>A0A7J6VFC2_THATH</name>
<evidence type="ECO:0000256" key="3">
    <source>
        <dbReference type="ARBA" id="ARBA00022801"/>
    </source>
</evidence>
<dbReference type="EMBL" id="JABWDY010032902">
    <property type="protein sequence ID" value="KAF5183826.1"/>
    <property type="molecule type" value="Genomic_DNA"/>
</dbReference>
<dbReference type="PANTHER" id="PTHR13994">
    <property type="entry name" value="NUDIX HYDROLASE RELATED"/>
    <property type="match status" value="1"/>
</dbReference>
<dbReference type="Proteomes" id="UP000554482">
    <property type="component" value="Unassembled WGS sequence"/>
</dbReference>
<evidence type="ECO:0000313" key="6">
    <source>
        <dbReference type="Proteomes" id="UP000554482"/>
    </source>
</evidence>
<dbReference type="AlphaFoldDB" id="A0A7J6VFC2"/>
<dbReference type="PANTHER" id="PTHR13994:SF53">
    <property type="entry name" value="NUDIX HYDROLASE 8-LIKE"/>
    <property type="match status" value="1"/>
</dbReference>
<keyword evidence="2" id="KW-0479">Metal-binding</keyword>
<dbReference type="PRINTS" id="PR01356">
    <property type="entry name" value="GFGPROTEIN"/>
</dbReference>
<protein>
    <submittedName>
        <fullName evidence="5">Nudix hydrolase</fullName>
    </submittedName>
</protein>
<feature type="domain" description="Nudix hydrolase" evidence="4">
    <location>
        <begin position="183"/>
        <end position="322"/>
    </location>
</feature>
<keyword evidence="3 5" id="KW-0378">Hydrolase</keyword>
<dbReference type="SUPFAM" id="SSF55811">
    <property type="entry name" value="Nudix"/>
    <property type="match status" value="1"/>
</dbReference>
<dbReference type="FunFam" id="3.90.79.10:FF:000015">
    <property type="entry name" value="Nudix hydrolase 8"/>
    <property type="match status" value="1"/>
</dbReference>
<dbReference type="FunFam" id="3.40.630.30:FF:000016">
    <property type="entry name" value="nudix hydrolase 2"/>
    <property type="match status" value="1"/>
</dbReference>
<evidence type="ECO:0000313" key="5">
    <source>
        <dbReference type="EMBL" id="KAF5183826.1"/>
    </source>
</evidence>
<dbReference type="InterPro" id="IPR003293">
    <property type="entry name" value="Nudix_hydrolase6-like"/>
</dbReference>
<comment type="caution">
    <text evidence="5">The sequence shown here is derived from an EMBL/GenBank/DDBJ whole genome shotgun (WGS) entry which is preliminary data.</text>
</comment>
<dbReference type="InterPro" id="IPR000086">
    <property type="entry name" value="NUDIX_hydrolase_dom"/>
</dbReference>
<keyword evidence="6" id="KW-1185">Reference proteome</keyword>
<dbReference type="GO" id="GO:0051287">
    <property type="term" value="F:NAD binding"/>
    <property type="evidence" value="ECO:0007669"/>
    <property type="project" value="TreeGrafter"/>
</dbReference>
<dbReference type="PROSITE" id="PS51462">
    <property type="entry name" value="NUDIX"/>
    <property type="match status" value="1"/>
</dbReference>
<dbReference type="Pfam" id="PF00293">
    <property type="entry name" value="NUDIX"/>
    <property type="match status" value="1"/>
</dbReference>
<dbReference type="GO" id="GO:0046872">
    <property type="term" value="F:metal ion binding"/>
    <property type="evidence" value="ECO:0007669"/>
    <property type="project" value="UniProtKB-KW"/>
</dbReference>
<sequence length="359" mass="40187">MYTVNNRSLVSYGLYCNRWSSTPIISSLKLNFGVLNRGISGKPLLLSNSSGRQSVFHVSSHAIVKNERISKTSKASAVSPNVSSPSTNLGLLDAYDDEYGGVIIEPECLPSSANAFASILQSSIFDWTLKGKKGIWLKILTEQADLVPIAIKEGFSYHHAEPGYVVLTYWIPDEPCMLPEGPSHQIGVGAFVINERREVLVVKEKQCPCRCIGLWKLPTDCSVFISHLRATSQSEELFAGAVREVKEETGIESAFAEVIAFRHAHRLAFEKSDLLFLCMLKPLSSDIVIDDKEIQAAKWMPLEEFVAQPFFEEDHMLKMAIDICIATYENAYHGFTANQLISKFDGQLSHLYYNEWMKH</sequence>
<dbReference type="InterPro" id="IPR015797">
    <property type="entry name" value="NUDIX_hydrolase-like_dom_sf"/>
</dbReference>
<reference evidence="5 6" key="1">
    <citation type="submission" date="2020-06" db="EMBL/GenBank/DDBJ databases">
        <title>Transcriptomic and genomic resources for Thalictrum thalictroides and T. hernandezii: Facilitating candidate gene discovery in an emerging model plant lineage.</title>
        <authorList>
            <person name="Arias T."/>
            <person name="Riano-Pachon D.M."/>
            <person name="Di Stilio V.S."/>
        </authorList>
    </citation>
    <scope>NUCLEOTIDE SEQUENCE [LARGE SCALE GENOMIC DNA]</scope>
    <source>
        <strain evidence="6">cv. WT478/WT964</strain>
        <tissue evidence="5">Leaves</tissue>
    </source>
</reference>
<dbReference type="InterPro" id="IPR040618">
    <property type="entry name" value="Pre-Nudix"/>
</dbReference>
<dbReference type="Gene3D" id="3.40.630.30">
    <property type="match status" value="1"/>
</dbReference>
<dbReference type="CDD" id="cd04670">
    <property type="entry name" value="NUDIX_ASFGF2_Nudt6"/>
    <property type="match status" value="1"/>
</dbReference>
<evidence type="ECO:0000256" key="1">
    <source>
        <dbReference type="ARBA" id="ARBA00005582"/>
    </source>
</evidence>
<dbReference type="Gene3D" id="3.90.79.10">
    <property type="entry name" value="Nucleoside Triphosphate Pyrophosphohydrolase"/>
    <property type="match status" value="1"/>
</dbReference>
<proteinExistence type="inferred from homology"/>
<evidence type="ECO:0000256" key="2">
    <source>
        <dbReference type="ARBA" id="ARBA00022723"/>
    </source>
</evidence>
<dbReference type="GO" id="GO:0047631">
    <property type="term" value="F:ADP-ribose diphosphatase activity"/>
    <property type="evidence" value="ECO:0007669"/>
    <property type="project" value="TreeGrafter"/>
</dbReference>
<dbReference type="Pfam" id="PF18290">
    <property type="entry name" value="Nudix_hydro"/>
    <property type="match status" value="1"/>
</dbReference>